<gene>
    <name evidence="2" type="ORF">PECAL_6P12390</name>
</gene>
<dbReference type="Proteomes" id="UP000789595">
    <property type="component" value="Unassembled WGS sequence"/>
</dbReference>
<comment type="caution">
    <text evidence="2">The sequence shown here is derived from an EMBL/GenBank/DDBJ whole genome shotgun (WGS) entry which is preliminary data.</text>
</comment>
<evidence type="ECO:0000256" key="1">
    <source>
        <dbReference type="SAM" id="MobiDB-lite"/>
    </source>
</evidence>
<dbReference type="PANTHER" id="PTHR14614:SF132">
    <property type="entry name" value="PROTEIN-LYSINE METHYLTRANSFERASE C42C1.13"/>
    <property type="match status" value="1"/>
</dbReference>
<dbReference type="PANTHER" id="PTHR14614">
    <property type="entry name" value="HEPATOCELLULAR CARCINOMA-ASSOCIATED ANTIGEN"/>
    <property type="match status" value="1"/>
</dbReference>
<dbReference type="AlphaFoldDB" id="A0A8J2ST20"/>
<dbReference type="InterPro" id="IPR029063">
    <property type="entry name" value="SAM-dependent_MTases_sf"/>
</dbReference>
<evidence type="ECO:0008006" key="4">
    <source>
        <dbReference type="Google" id="ProtNLM"/>
    </source>
</evidence>
<keyword evidence="3" id="KW-1185">Reference proteome</keyword>
<reference evidence="2" key="1">
    <citation type="submission" date="2021-11" db="EMBL/GenBank/DDBJ databases">
        <authorList>
            <consortium name="Genoscope - CEA"/>
            <person name="William W."/>
        </authorList>
    </citation>
    <scope>NUCLEOTIDE SEQUENCE</scope>
</reference>
<feature type="compositionally biased region" description="Basic residues" evidence="1">
    <location>
        <begin position="372"/>
        <end position="382"/>
    </location>
</feature>
<proteinExistence type="predicted"/>
<dbReference type="InterPro" id="IPR019410">
    <property type="entry name" value="Methyltransf_16"/>
</dbReference>
<dbReference type="SUPFAM" id="SSF53335">
    <property type="entry name" value="S-adenosyl-L-methionine-dependent methyltransferases"/>
    <property type="match status" value="1"/>
</dbReference>
<name>A0A8J2ST20_9STRA</name>
<dbReference type="Pfam" id="PF10294">
    <property type="entry name" value="Methyltransf_16"/>
    <property type="match status" value="1"/>
</dbReference>
<organism evidence="2 3">
    <name type="scientific">Pelagomonas calceolata</name>
    <dbReference type="NCBI Taxonomy" id="35677"/>
    <lineage>
        <taxon>Eukaryota</taxon>
        <taxon>Sar</taxon>
        <taxon>Stramenopiles</taxon>
        <taxon>Ochrophyta</taxon>
        <taxon>Pelagophyceae</taxon>
        <taxon>Pelagomonadales</taxon>
        <taxon>Pelagomonadaceae</taxon>
        <taxon>Pelagomonas</taxon>
    </lineage>
</organism>
<dbReference type="EMBL" id="CAKKNE010000006">
    <property type="protein sequence ID" value="CAH0379611.1"/>
    <property type="molecule type" value="Genomic_DNA"/>
</dbReference>
<feature type="region of interest" description="Disordered" evidence="1">
    <location>
        <begin position="335"/>
        <end position="382"/>
    </location>
</feature>
<protein>
    <recommendedName>
        <fullName evidence="4">Calmodulin-lysine N-methyltransferase</fullName>
    </recommendedName>
</protein>
<evidence type="ECO:0000313" key="2">
    <source>
        <dbReference type="EMBL" id="CAH0379611.1"/>
    </source>
</evidence>
<accession>A0A8J2ST20</accession>
<dbReference type="Gene3D" id="3.40.50.150">
    <property type="entry name" value="Vaccinia Virus protein VP39"/>
    <property type="match status" value="1"/>
</dbReference>
<dbReference type="OrthoDB" id="2529286at2759"/>
<evidence type="ECO:0000313" key="3">
    <source>
        <dbReference type="Proteomes" id="UP000789595"/>
    </source>
</evidence>
<sequence>MGRRNRRNSFSGKTDEETRKAVDLWARGLAKACNIKGDDAGRFRGVANVGRLETNADISCARWAPAGRVRCRGKVERRLADCVLIKTGTGTAWAFASDCHASSTSADDGSIALCRGGEDLGKAGLWEAKAARWRRTVLINGCEVHALEDAADDDDGCDGLRTLWPAALACSRLLEDGVVDVQNKAIIELGGGCCVPAVAAAILGASSVIATEMQASMAQLGENLLANGQTRISARCLDWREPLPADLIGDLILACDCTYNASLHEPLLQTLVALFARQRNAKALIVSDEASTPNAARTLAKFQKACVENGLVIGEIPDGAWRRRSPQTIRAFMVVPQPPPSPKSALIPPGSPPRATKKNVSWADGGGGASKKTGRRRKKGGK</sequence>